<keyword evidence="2" id="KW-0067">ATP-binding</keyword>
<keyword evidence="3" id="KW-1185">Reference proteome</keyword>
<dbReference type="Pfam" id="PF13538">
    <property type="entry name" value="UvrD_C_2"/>
    <property type="match status" value="1"/>
</dbReference>
<dbReference type="SUPFAM" id="SSF52540">
    <property type="entry name" value="P-loop containing nucleoside triphosphate hydrolases"/>
    <property type="match status" value="1"/>
</dbReference>
<dbReference type="CDD" id="cd18809">
    <property type="entry name" value="SF1_C_RecD"/>
    <property type="match status" value="1"/>
</dbReference>
<dbReference type="InterPro" id="IPR003593">
    <property type="entry name" value="AAA+_ATPase"/>
</dbReference>
<dbReference type="EMBL" id="MT418680">
    <property type="protein sequence ID" value="QKF94165.1"/>
    <property type="molecule type" value="Genomic_DNA"/>
</dbReference>
<keyword evidence="2" id="KW-0378">Hydrolase</keyword>
<dbReference type="InterPro" id="IPR027785">
    <property type="entry name" value="UvrD-like_helicase_C"/>
</dbReference>
<reference evidence="2 3" key="1">
    <citation type="submission" date="2020-04" db="EMBL/GenBank/DDBJ databases">
        <title>Advantages and limits of metagenomic assembly and binning of a giant virus.</title>
        <authorList>
            <person name="Schulz F."/>
            <person name="Andreani J."/>
            <person name="Francis R."/>
            <person name="Boudjemaa H."/>
            <person name="Bou Khalil J.Y."/>
            <person name="Lee J."/>
            <person name="La Scola B."/>
            <person name="Woyke T."/>
        </authorList>
    </citation>
    <scope>NUCLEOTIDE SEQUENCE [LARGE SCALE GENOMIC DNA]</scope>
    <source>
        <strain evidence="2 3">FV1/VV64</strain>
    </source>
</reference>
<name>A0A7D3QUJ0_9VIRU</name>
<keyword evidence="2" id="KW-0347">Helicase</keyword>
<dbReference type="Gene3D" id="3.40.50.300">
    <property type="entry name" value="P-loop containing nucleotide triphosphate hydrolases"/>
    <property type="match status" value="2"/>
</dbReference>
<gene>
    <name evidence="2" type="ORF">Fadolivirus_1_707</name>
</gene>
<dbReference type="GO" id="GO:0004386">
    <property type="term" value="F:helicase activity"/>
    <property type="evidence" value="ECO:0007669"/>
    <property type="project" value="UniProtKB-KW"/>
</dbReference>
<evidence type="ECO:0000259" key="1">
    <source>
        <dbReference type="SMART" id="SM00382"/>
    </source>
</evidence>
<dbReference type="InterPro" id="IPR050534">
    <property type="entry name" value="Coronavir_polyprotein_1ab"/>
</dbReference>
<dbReference type="PANTHER" id="PTHR43788">
    <property type="entry name" value="DNA2/NAM7 HELICASE FAMILY MEMBER"/>
    <property type="match status" value="1"/>
</dbReference>
<proteinExistence type="predicted"/>
<protein>
    <submittedName>
        <fullName evidence="2">UvrD-like helicase</fullName>
    </submittedName>
</protein>
<sequence>MMNLHDYFSNTKIIKKEDVDKKTNSTVELKKLHHKNFTSKMNKFVSNNLIEMTDYNFMINFLKTRGTIVDAQRFHTILKTVSNNPTIQQEDKDELNESCSILFKHLYDLFDNTVEDLNNVKTDKLIKDIENYNKNTFTFTDDQKNAIKNLCYFLYDNNMRTFGLYGYAGTGKTTTITKLIHYLLYKNYINSIVFTAPTNKAVNVIKSKFRTDLDDLVRLKLKSTIENSESLDDILDKLEEKGFKVNFLTIHKLLNFQNDFDVEGERVFIKGDKASLDNYDLVIVDESSMIPFQIIMYLMEEAHRRNIVSTRIPKILFIGDPAQLPPVNEDISIIFAKNKDDFNFKMFQSIYLRGINKSISDELDKNLLEMMKIKFKALIDSVLTMKCVVLKQVMRSNDNQVIGICNEVRASVLNEIQVPKLGKFKGTKVFLYKYDRKMEKTNTEWFKKSIEYFKCKDEKQHLSNIILAWTNKQTDQYNDTIRKTLYGKEKLNKFEIGDILILTDFYNIKETEVDGNNNQNNKNKNKNKNEGKRFYTSEQIKVTDIEKVIRAITEFTEALPTKNRKIKNINDIEEKYIKIVKLINKNTIRKYNTWKLYVHKLADVMVDTIPETHQIYVVDDDSNEQLVSDRKFVAEKIRELRTYYKNLHKENLMTIDKEIIRPLWKELNKKLVDPFAKISYGASISVHKSQGSSFYNVFVDMDDILKNNRIEESKRCLYTAITRTSNELHLLI</sequence>
<feature type="domain" description="AAA+ ATPase" evidence="1">
    <location>
        <begin position="158"/>
        <end position="356"/>
    </location>
</feature>
<dbReference type="Pfam" id="PF13245">
    <property type="entry name" value="AAA_19"/>
    <property type="match status" value="1"/>
</dbReference>
<evidence type="ECO:0000313" key="3">
    <source>
        <dbReference type="Proteomes" id="UP001162001"/>
    </source>
</evidence>
<dbReference type="Proteomes" id="UP001162001">
    <property type="component" value="Segment"/>
</dbReference>
<evidence type="ECO:0000313" key="2">
    <source>
        <dbReference type="EMBL" id="QKF94165.1"/>
    </source>
</evidence>
<dbReference type="InterPro" id="IPR027417">
    <property type="entry name" value="P-loop_NTPase"/>
</dbReference>
<accession>A0A7D3QUJ0</accession>
<organism evidence="2 3">
    <name type="scientific">Fadolivirus FV1/VV64</name>
    <dbReference type="NCBI Taxonomy" id="3070911"/>
    <lineage>
        <taxon>Viruses</taxon>
        <taxon>Varidnaviria</taxon>
        <taxon>Bamfordvirae</taxon>
        <taxon>Nucleocytoviricota</taxon>
        <taxon>Megaviricetes</taxon>
        <taxon>Imitervirales</taxon>
        <taxon>Mimiviridae</taxon>
        <taxon>Klosneuvirinae</taxon>
        <taxon>Fadolivirus</taxon>
        <taxon>Fadolivirus algeromassiliense</taxon>
    </lineage>
</organism>
<dbReference type="SMART" id="SM00382">
    <property type="entry name" value="AAA"/>
    <property type="match status" value="1"/>
</dbReference>
<keyword evidence="2" id="KW-0547">Nucleotide-binding</keyword>